<accession>A0A1W2BVI9</accession>
<dbReference type="RefSeq" id="WP_084017835.1">
    <property type="nucleotide sequence ID" value="NZ_FWXS01000007.1"/>
</dbReference>
<evidence type="ECO:0000313" key="1">
    <source>
        <dbReference type="EMBL" id="SMC76622.1"/>
    </source>
</evidence>
<gene>
    <name evidence="1" type="ORF">SAMN06296427_107157</name>
</gene>
<sequence>MKLFFSFFLLSVIISAQTDTLQIKLDSIIREADLMYQYEKIAWKSSDLAMEDKDKLVDFGGYFIYHSADTLKAVYYDVKLEKALSRYYFDTKDLNKPLQIFKNVTDLTDKERDLASVKQKVLVELNQNPDKYELSFQEGYNPNVVMLPFENKFHFYIIIGTNKGNIIPFGNDYFFEADLNGEIKNWKRFHKTLIQTSVSEQNGSIPISFIHTHLPMTPYISATDICTFRLYGVDLFDKKSFIVSSTALKMNFIYDAETNKIITTNLIK</sequence>
<dbReference type="EMBL" id="FWXS01000007">
    <property type="protein sequence ID" value="SMC76622.1"/>
    <property type="molecule type" value="Genomic_DNA"/>
</dbReference>
<dbReference type="Proteomes" id="UP000192393">
    <property type="component" value="Unassembled WGS sequence"/>
</dbReference>
<dbReference type="OrthoDB" id="1075024at2"/>
<evidence type="ECO:0000313" key="2">
    <source>
        <dbReference type="Proteomes" id="UP000192393"/>
    </source>
</evidence>
<reference evidence="1 2" key="1">
    <citation type="submission" date="2017-04" db="EMBL/GenBank/DDBJ databases">
        <authorList>
            <person name="Afonso C.L."/>
            <person name="Miller P.J."/>
            <person name="Scott M.A."/>
            <person name="Spackman E."/>
            <person name="Goraichik I."/>
            <person name="Dimitrov K.M."/>
            <person name="Suarez D.L."/>
            <person name="Swayne D.E."/>
        </authorList>
    </citation>
    <scope>NUCLEOTIDE SEQUENCE [LARGE SCALE GENOMIC DNA]</scope>
    <source>
        <strain evidence="1 2">CGMCC 1.12708</strain>
    </source>
</reference>
<keyword evidence="2" id="KW-1185">Reference proteome</keyword>
<dbReference type="STRING" id="1434700.SAMN06296427_107157"/>
<proteinExistence type="predicted"/>
<organism evidence="1 2">
    <name type="scientific">Moheibacter sediminis</name>
    <dbReference type="NCBI Taxonomy" id="1434700"/>
    <lineage>
        <taxon>Bacteria</taxon>
        <taxon>Pseudomonadati</taxon>
        <taxon>Bacteroidota</taxon>
        <taxon>Flavobacteriia</taxon>
        <taxon>Flavobacteriales</taxon>
        <taxon>Weeksellaceae</taxon>
        <taxon>Moheibacter</taxon>
    </lineage>
</organism>
<name>A0A1W2BVI9_9FLAO</name>
<dbReference type="AlphaFoldDB" id="A0A1W2BVI9"/>
<protein>
    <submittedName>
        <fullName evidence="1">Uncharacterized protein</fullName>
    </submittedName>
</protein>